<proteinExistence type="predicted"/>
<reference evidence="1 2" key="1">
    <citation type="submission" date="2016-05" db="EMBL/GenBank/DDBJ databases">
        <title>Genome sequencing reveals origins of a unique bacterial endosymbiosis in the earliest lineages of terrestrial Fungi.</title>
        <authorList>
            <consortium name="DOE Joint Genome Institute"/>
            <person name="Uehling J."/>
            <person name="Gryganskyi A."/>
            <person name="Hameed K."/>
            <person name="Tschaplinski T."/>
            <person name="Misztal P."/>
            <person name="Wu S."/>
            <person name="Desiro A."/>
            <person name="Vande Pol N."/>
            <person name="Du Z.-Y."/>
            <person name="Zienkiewicz A."/>
            <person name="Zienkiewicz K."/>
            <person name="Morin E."/>
            <person name="Tisserant E."/>
            <person name="Splivallo R."/>
            <person name="Hainaut M."/>
            <person name="Henrissat B."/>
            <person name="Ohm R."/>
            <person name="Kuo A."/>
            <person name="Yan J."/>
            <person name="Lipzen A."/>
            <person name="Nolan M."/>
            <person name="Labutti K."/>
            <person name="Barry K."/>
            <person name="Goldstein A."/>
            <person name="Labbe J."/>
            <person name="Schadt C."/>
            <person name="Tuskan G."/>
            <person name="Grigoriev I."/>
            <person name="Martin F."/>
            <person name="Vilgalys R."/>
            <person name="Bonito G."/>
        </authorList>
    </citation>
    <scope>NUCLEOTIDE SEQUENCE [LARGE SCALE GENOMIC DNA]</scope>
    <source>
        <strain evidence="1 2">AG-77</strain>
    </source>
</reference>
<dbReference type="EMBL" id="KV442017">
    <property type="protein sequence ID" value="OAQ34590.1"/>
    <property type="molecule type" value="Genomic_DNA"/>
</dbReference>
<dbReference type="AlphaFoldDB" id="A0A197KAS2"/>
<organism evidence="1 2">
    <name type="scientific">Linnemannia elongata AG-77</name>
    <dbReference type="NCBI Taxonomy" id="1314771"/>
    <lineage>
        <taxon>Eukaryota</taxon>
        <taxon>Fungi</taxon>
        <taxon>Fungi incertae sedis</taxon>
        <taxon>Mucoromycota</taxon>
        <taxon>Mortierellomycotina</taxon>
        <taxon>Mortierellomycetes</taxon>
        <taxon>Mortierellales</taxon>
        <taxon>Mortierellaceae</taxon>
        <taxon>Linnemannia</taxon>
    </lineage>
</organism>
<gene>
    <name evidence="1" type="ORF">K457DRAFT_14424</name>
</gene>
<name>A0A197KAS2_9FUNG</name>
<protein>
    <submittedName>
        <fullName evidence="1">Uncharacterized protein</fullName>
    </submittedName>
</protein>
<dbReference type="Proteomes" id="UP000078512">
    <property type="component" value="Unassembled WGS sequence"/>
</dbReference>
<sequence length="176" mass="20133">MGPTTIACGGPSSPLEIPELLSLIFSFLETESAIDTRVSMPTTTRPPSFWTPWSIKILNLSTRIPPAHLPLRLLHQYPLFRSWSYKDALTFETVQKRLRAVENWRNHTAVSDPTLEVLLQLMHCGFLSDVEKMIEDLDNGDVDCWPGLRRLALYQECSFGQNCEQEVFARGLDQRR</sequence>
<accession>A0A197KAS2</accession>
<keyword evidence="2" id="KW-1185">Reference proteome</keyword>
<evidence type="ECO:0000313" key="1">
    <source>
        <dbReference type="EMBL" id="OAQ34590.1"/>
    </source>
</evidence>
<evidence type="ECO:0000313" key="2">
    <source>
        <dbReference type="Proteomes" id="UP000078512"/>
    </source>
</evidence>